<name>A0A0G1EDM8_9BACT</name>
<proteinExistence type="predicted"/>
<accession>A0A0G1EDM8</accession>
<dbReference type="Proteomes" id="UP000033867">
    <property type="component" value="Unassembled WGS sequence"/>
</dbReference>
<comment type="caution">
    <text evidence="1">The sequence shown here is derived from an EMBL/GenBank/DDBJ whole genome shotgun (WGS) entry which is preliminary data.</text>
</comment>
<gene>
    <name evidence="1" type="ORF">UV42_C0006G0013</name>
</gene>
<sequence>MFEKKHFQKKDKRNIWAYGFLFVMSLQLGVFLLPPTVAFAQPAAAVVVTADVPAQVNTLEDKIEKAVLQGLLGSLVNMASYFMRTLAYDTATYIASGGKGQGSLIFEKPFDQYLSDVALDSVGEAIGSLGQGFGVNLCQPPNLKLQAQLKIALDTTYTPPSAGGKGGPKASCSWQTLKNNWKDGVNVEFDVNAASDFASEINVTQTDFGFALGAIEQIGAFKDAQEEAASLTRQVGNGFKDVTDFVSGHINTPAQLTQEESSALTGKHQGELNSQQIAGMYASQLWQIIPMSASVFLNSLTSQLLNRLFTKGLVPTEQERGTASTDFYGVNSLVSQRQIAQRAFSFLTATYGRKDPAEYDIVSEFIACPENPGANNCVMNRGFQEALDRTSVGKPITLYDAVFVDKLISANTPLISPRRVADNQDKDCYKNKLCYSNIQKMRKARILPLGMEIAALRSDTDNPWTIGEVLQKFEECPTPDQDGTIKPDFINYPFCHLVNPNWILRAPQARCENRVYSPELLVPDSPRRREECVDISTCISEDENGNCTEDNYYGFCTLEKNVWDLQGASCEPQYATCQTFTNQDSKTIVSYLTRTLEYGSCSAQSVGCLPYVTEQTGESNWVGTDDIYIADKRYGGQQVLYLNDQIAASGAGCPESGAAGCTSFIGAQRDPTTGAYITNPTDESYIQDTARIRPLKKAPISLGCYDIDPATVEIDYPETAQQIENSIPTDPRCDAYASVCLASEVGCELYTPTGSGESIPGVVGDNYCPKTCVGYDTFKQEASNFEQASYPLYFIPTNGILCSAQQVGCDEFTNIGSIETGGEQQEYYSYIKQCEVPDGDNSSTYYSWEGSESQGFILKVHRLAKVGDGTYISGLRAAGIILDDVSSAFPPASPIYADDIPAQLQENVDVCNETVYGNAVQQVPDAPKADADCRALYDSEGIVYYRLLAKTVTVSTACHPLRKTESRLVVDESLIDIAGYESVQAAQDICDEKGGYWGQKDGYSGNVCQRCVGGGAWVPEDASNPEKGSCVYYAIDAPGESTSCIAEANSCRAFTGNKGNNIKPVFEKSIDTFEPIGDSPEALSNAKEYWSQADAVSIAAESLQVNAHSLRVKGTSDGTVVRRALDPGAMETNAAYKGRMCGH</sequence>
<dbReference type="EMBL" id="LCEK01000006">
    <property type="protein sequence ID" value="KKS72613.1"/>
    <property type="molecule type" value="Genomic_DNA"/>
</dbReference>
<reference evidence="1 2" key="1">
    <citation type="journal article" date="2015" name="Nature">
        <title>rRNA introns, odd ribosomes, and small enigmatic genomes across a large radiation of phyla.</title>
        <authorList>
            <person name="Brown C.T."/>
            <person name="Hug L.A."/>
            <person name="Thomas B.C."/>
            <person name="Sharon I."/>
            <person name="Castelle C.J."/>
            <person name="Singh A."/>
            <person name="Wilkins M.J."/>
            <person name="Williams K.H."/>
            <person name="Banfield J.F."/>
        </authorList>
    </citation>
    <scope>NUCLEOTIDE SEQUENCE [LARGE SCALE GENOMIC DNA]</scope>
</reference>
<organism evidence="1 2">
    <name type="scientific">Candidatus Magasanikbacteria bacterium GW2011_GWE2_42_7</name>
    <dbReference type="NCBI Taxonomy" id="1619052"/>
    <lineage>
        <taxon>Bacteria</taxon>
        <taxon>Candidatus Magasanikiibacteriota</taxon>
    </lineage>
</organism>
<evidence type="ECO:0000313" key="2">
    <source>
        <dbReference type="Proteomes" id="UP000033867"/>
    </source>
</evidence>
<protein>
    <submittedName>
        <fullName evidence="1">Uncharacterized protein</fullName>
    </submittedName>
</protein>
<evidence type="ECO:0000313" key="1">
    <source>
        <dbReference type="EMBL" id="KKS72613.1"/>
    </source>
</evidence>
<dbReference type="AlphaFoldDB" id="A0A0G1EDM8"/>